<organism evidence="1">
    <name type="scientific">Tanacetum cinerariifolium</name>
    <name type="common">Dalmatian daisy</name>
    <name type="synonym">Chrysanthemum cinerariifolium</name>
    <dbReference type="NCBI Taxonomy" id="118510"/>
    <lineage>
        <taxon>Eukaryota</taxon>
        <taxon>Viridiplantae</taxon>
        <taxon>Streptophyta</taxon>
        <taxon>Embryophyta</taxon>
        <taxon>Tracheophyta</taxon>
        <taxon>Spermatophyta</taxon>
        <taxon>Magnoliopsida</taxon>
        <taxon>eudicotyledons</taxon>
        <taxon>Gunneridae</taxon>
        <taxon>Pentapetalae</taxon>
        <taxon>asterids</taxon>
        <taxon>campanulids</taxon>
        <taxon>Asterales</taxon>
        <taxon>Asteraceae</taxon>
        <taxon>Asteroideae</taxon>
        <taxon>Anthemideae</taxon>
        <taxon>Anthemidinae</taxon>
        <taxon>Tanacetum</taxon>
    </lineage>
</organism>
<dbReference type="AlphaFoldDB" id="A0A699HBQ8"/>
<dbReference type="PANTHER" id="PTHR35046:SF18">
    <property type="entry name" value="RNA-DIRECTED DNA POLYMERASE"/>
    <property type="match status" value="1"/>
</dbReference>
<reference evidence="1" key="1">
    <citation type="journal article" date="2019" name="Sci. Rep.">
        <title>Draft genome of Tanacetum cinerariifolium, the natural source of mosquito coil.</title>
        <authorList>
            <person name="Yamashiro T."/>
            <person name="Shiraishi A."/>
            <person name="Satake H."/>
            <person name="Nakayama K."/>
        </authorList>
    </citation>
    <scope>NUCLEOTIDE SEQUENCE</scope>
</reference>
<proteinExistence type="predicted"/>
<gene>
    <name evidence="1" type="ORF">Tci_355307</name>
</gene>
<comment type="caution">
    <text evidence="1">The sequence shown here is derived from an EMBL/GenBank/DDBJ whole genome shotgun (WGS) entry which is preliminary data.</text>
</comment>
<dbReference type="EMBL" id="BKCJ010133134">
    <property type="protein sequence ID" value="GEX83332.1"/>
    <property type="molecule type" value="Genomic_DNA"/>
</dbReference>
<dbReference type="PANTHER" id="PTHR35046">
    <property type="entry name" value="ZINC KNUCKLE (CCHC-TYPE) FAMILY PROTEIN"/>
    <property type="match status" value="1"/>
</dbReference>
<name>A0A699HBQ8_TANCI</name>
<accession>A0A699HBQ8</accession>
<protein>
    <submittedName>
        <fullName evidence="1">Putative nucleotidyltransferase, ribonuclease H</fullName>
    </submittedName>
</protein>
<keyword evidence="1" id="KW-0808">Transferase</keyword>
<dbReference type="GO" id="GO:0016740">
    <property type="term" value="F:transferase activity"/>
    <property type="evidence" value="ECO:0007669"/>
    <property type="project" value="UniProtKB-KW"/>
</dbReference>
<evidence type="ECO:0000313" key="1">
    <source>
        <dbReference type="EMBL" id="GEX83332.1"/>
    </source>
</evidence>
<sequence>MVTDLEDSKTYTVGKVWSREYMDHGCTKSMSELDRCYTMLQELHSVIVGEELIHKNHEGSQHEGRRIHPTIGNFRGNCASNQSPFNNGRIKEREEEKKEVRVSTTKIFHLKIIINNSVCFLIIDGCSINNLVSRELVNFLKLPMEICPIEGYQVCRVLATIEKTYKVEVLCIVDDIDECHILLGRPWRCEVNEAIFITIENLRVVDKEHIPDVLGHGLIVGSMVDVLKKYEGFRVDVKRKSIKDKVRREVNAVRNWSLPKTLPDVRNIKLADAFQEEDELEYVKPLDGEAKQVTYAVQQTLCSPKHYNDLVTCDINIETCHVLLGRPWQHDMDVIRQEQTLATLVASPKEFQAERKETGVFYAFVVKGVEDFIENAIPAEEANIIRPIMAIEDEPLMMLGSGPNIIKEDFSNDLDGQHSTDEKMVCAQRRTWDPGITWLKILKKHLEDKTWMRESTRGRVLLKREGNDEDMIEEPADDYMEHLVRGKKNKE</sequence>